<name>X0QNV3_9LACO</name>
<dbReference type="PATRIC" id="fig|1423734.3.peg.3379"/>
<dbReference type="PROSITE" id="PS00815">
    <property type="entry name" value="AIPM_HOMOCIT_SYNTH_1"/>
    <property type="match status" value="1"/>
</dbReference>
<dbReference type="EC" id="2.3.3.13" evidence="3"/>
<feature type="domain" description="HTH araC/xylS-type" evidence="10">
    <location>
        <begin position="150"/>
        <end position="197"/>
    </location>
</feature>
<protein>
    <recommendedName>
        <fullName evidence="3">2-isopropylmalate synthase</fullName>
        <ecNumber evidence="3">2.3.3.13</ecNumber>
    </recommendedName>
</protein>
<dbReference type="RefSeq" id="WP_052004705.1">
    <property type="nucleotide sequence ID" value="NZ_AZGA01000057.1"/>
</dbReference>
<evidence type="ECO:0000256" key="1">
    <source>
        <dbReference type="ARBA" id="ARBA00004689"/>
    </source>
</evidence>
<evidence type="ECO:0000256" key="3">
    <source>
        <dbReference type="ARBA" id="ARBA00012973"/>
    </source>
</evidence>
<dbReference type="CDD" id="cd07940">
    <property type="entry name" value="DRE_TIM_IPMS"/>
    <property type="match status" value="1"/>
</dbReference>
<dbReference type="GO" id="GO:0043565">
    <property type="term" value="F:sequence-specific DNA binding"/>
    <property type="evidence" value="ECO:0007669"/>
    <property type="project" value="InterPro"/>
</dbReference>
<comment type="similarity">
    <text evidence="2">Belongs to the alpha-IPM synthase/homocitrate synthase family. LeuA type 1 subfamily.</text>
</comment>
<evidence type="ECO:0000256" key="6">
    <source>
        <dbReference type="ARBA" id="ARBA00022679"/>
    </source>
</evidence>
<keyword evidence="4" id="KW-0432">Leucine biosynthesis</keyword>
<evidence type="ECO:0000313" key="12">
    <source>
        <dbReference type="EMBL" id="KRM33243.1"/>
    </source>
</evidence>
<dbReference type="InterPro" id="IPR054691">
    <property type="entry name" value="LeuA/HCS_post-cat"/>
</dbReference>
<dbReference type="GO" id="GO:0009098">
    <property type="term" value="P:L-leucine biosynthetic process"/>
    <property type="evidence" value="ECO:0007669"/>
    <property type="project" value="UniProtKB-KW"/>
</dbReference>
<dbReference type="FunFam" id="3.20.20.70:FF:000010">
    <property type="entry name" value="2-isopropylmalate synthase"/>
    <property type="match status" value="1"/>
</dbReference>
<keyword evidence="7" id="KW-0464">Manganese</keyword>
<accession>X0QNV3</accession>
<dbReference type="STRING" id="1423734.FC83_GL003327"/>
<dbReference type="OrthoDB" id="9804858at2"/>
<evidence type="ECO:0000256" key="7">
    <source>
        <dbReference type="ARBA" id="ARBA00023211"/>
    </source>
</evidence>
<sequence length="390" mass="43303">MRKIQFFDTTLRDGEQTVGVNFSITEKVQIAKQLERWGVDVIEAGFPIASPNDFKCVEAISKNIKHAQVTGLARMTFKDIDACTAATKDAANKQIHVFIATSPVHREAKLHMTKEQVLHEIDEKVRYAKKFFDIVQFSPEDATRTEMDYLIQACQTAIDAGATVVNIADTVGYSNPEEFGHIFDELIAKIPNSNRVTFSAHCHNDLGMATANAMAAIKHGAGRVEGTINGIGERAGNTALEEVAAQMYVRKDYYQCENNINMAETKKISDMVSEFSEISIPKNKAVIGPFSFSHESGIHQDGFLKNHATYEILTPETVGMHHSQMPLGKLSGSHAVMARLNQMGYKVTREDMRAIFPAFKAIADTVDLVSEKDLKNIMENKPTEMIKEAN</sequence>
<comment type="caution">
    <text evidence="12">The sequence shown here is derived from an EMBL/GenBank/DDBJ whole genome shotgun (WGS) entry which is preliminary data.</text>
</comment>
<dbReference type="PROSITE" id="PS01124">
    <property type="entry name" value="HTH_ARAC_FAMILY_2"/>
    <property type="match status" value="1"/>
</dbReference>
<dbReference type="SUPFAM" id="SSF51569">
    <property type="entry name" value="Aldolase"/>
    <property type="match status" value="1"/>
</dbReference>
<dbReference type="Gene3D" id="3.20.20.70">
    <property type="entry name" value="Aldolase class I"/>
    <property type="match status" value="1"/>
</dbReference>
<evidence type="ECO:0000256" key="8">
    <source>
        <dbReference type="ARBA" id="ARBA00023304"/>
    </source>
</evidence>
<gene>
    <name evidence="12" type="ORF">FC83_GL003327</name>
</gene>
<dbReference type="NCBIfam" id="NF002086">
    <property type="entry name" value="PRK00915.1-3"/>
    <property type="match status" value="1"/>
</dbReference>
<dbReference type="eggNOG" id="COG0119">
    <property type="taxonomic scope" value="Bacteria"/>
</dbReference>
<keyword evidence="6 9" id="KW-0808">Transferase</keyword>
<dbReference type="InterPro" id="IPR050073">
    <property type="entry name" value="2-IPM_HCS-like"/>
</dbReference>
<dbReference type="PROSITE" id="PS00816">
    <property type="entry name" value="AIPM_HOMOCIT_SYNTH_2"/>
    <property type="match status" value="1"/>
</dbReference>
<dbReference type="InterPro" id="IPR000891">
    <property type="entry name" value="PYR_CT"/>
</dbReference>
<dbReference type="PANTHER" id="PTHR10277:SF9">
    <property type="entry name" value="2-ISOPROPYLMALATE SYNTHASE 1, CHLOROPLASTIC-RELATED"/>
    <property type="match status" value="1"/>
</dbReference>
<proteinExistence type="inferred from homology"/>
<dbReference type="PROSITE" id="PS50991">
    <property type="entry name" value="PYR_CT"/>
    <property type="match status" value="1"/>
</dbReference>
<dbReference type="InterPro" id="IPR002034">
    <property type="entry name" value="AIPM/Hcit_synth_CS"/>
</dbReference>
<dbReference type="Pfam" id="PF00682">
    <property type="entry name" value="HMGL-like"/>
    <property type="match status" value="1"/>
</dbReference>
<keyword evidence="8" id="KW-0100">Branched-chain amino acid biosynthesis</keyword>
<reference evidence="12 13" key="1">
    <citation type="journal article" date="2015" name="Genome Announc.">
        <title>Expanding the biotechnology potential of lactobacilli through comparative genomics of 213 strains and associated genera.</title>
        <authorList>
            <person name="Sun Z."/>
            <person name="Harris H.M."/>
            <person name="McCann A."/>
            <person name="Guo C."/>
            <person name="Argimon S."/>
            <person name="Zhang W."/>
            <person name="Yang X."/>
            <person name="Jeffery I.B."/>
            <person name="Cooney J.C."/>
            <person name="Kagawa T.F."/>
            <person name="Liu W."/>
            <person name="Song Y."/>
            <person name="Salvetti E."/>
            <person name="Wrobel A."/>
            <person name="Rasinkangas P."/>
            <person name="Parkhill J."/>
            <person name="Rea M.C."/>
            <person name="O'Sullivan O."/>
            <person name="Ritari J."/>
            <person name="Douillard F.P."/>
            <person name="Paul Ross R."/>
            <person name="Yang R."/>
            <person name="Briner A.E."/>
            <person name="Felis G.E."/>
            <person name="de Vos W.M."/>
            <person name="Barrangou R."/>
            <person name="Klaenhammer T.R."/>
            <person name="Caufield P.W."/>
            <person name="Cui Y."/>
            <person name="Zhang H."/>
            <person name="O'Toole P.W."/>
        </authorList>
    </citation>
    <scope>NUCLEOTIDE SEQUENCE [LARGE SCALE GENOMIC DNA]</scope>
    <source>
        <strain evidence="12 13">DSM 18527</strain>
    </source>
</reference>
<dbReference type="InterPro" id="IPR013785">
    <property type="entry name" value="Aldolase_TIM"/>
</dbReference>
<organism evidence="12 13">
    <name type="scientific">Agrilactobacillus composti DSM 18527 = JCM 14202</name>
    <dbReference type="NCBI Taxonomy" id="1423734"/>
    <lineage>
        <taxon>Bacteria</taxon>
        <taxon>Bacillati</taxon>
        <taxon>Bacillota</taxon>
        <taxon>Bacilli</taxon>
        <taxon>Lactobacillales</taxon>
        <taxon>Lactobacillaceae</taxon>
        <taxon>Agrilactobacillus</taxon>
    </lineage>
</organism>
<comment type="pathway">
    <text evidence="1">Amino-acid biosynthesis; L-leucine biosynthesis; L-leucine from 3-methyl-2-oxobutanoate: step 1/4.</text>
</comment>
<evidence type="ECO:0000259" key="11">
    <source>
        <dbReference type="PROSITE" id="PS50991"/>
    </source>
</evidence>
<dbReference type="Gene3D" id="1.10.238.260">
    <property type="match status" value="1"/>
</dbReference>
<dbReference type="FunFam" id="1.10.238.260:FF:000001">
    <property type="entry name" value="2-isopropylmalate synthase"/>
    <property type="match status" value="1"/>
</dbReference>
<evidence type="ECO:0000256" key="5">
    <source>
        <dbReference type="ARBA" id="ARBA00022605"/>
    </source>
</evidence>
<dbReference type="InterPro" id="IPR018060">
    <property type="entry name" value="HTH_AraC"/>
</dbReference>
<keyword evidence="5" id="KW-0028">Amino-acid biosynthesis</keyword>
<dbReference type="PANTHER" id="PTHR10277">
    <property type="entry name" value="HOMOCITRATE SYNTHASE-RELATED"/>
    <property type="match status" value="1"/>
</dbReference>
<keyword evidence="13" id="KW-1185">Reference proteome</keyword>
<evidence type="ECO:0000259" key="10">
    <source>
        <dbReference type="PROSITE" id="PS01124"/>
    </source>
</evidence>
<dbReference type="EMBL" id="AZGA01000057">
    <property type="protein sequence ID" value="KRM33243.1"/>
    <property type="molecule type" value="Genomic_DNA"/>
</dbReference>
<evidence type="ECO:0000256" key="4">
    <source>
        <dbReference type="ARBA" id="ARBA00022430"/>
    </source>
</evidence>
<feature type="domain" description="Pyruvate carboxyltransferase" evidence="11">
    <location>
        <begin position="4"/>
        <end position="266"/>
    </location>
</feature>
<dbReference type="GO" id="GO:0003852">
    <property type="term" value="F:2-isopropylmalate synthase activity"/>
    <property type="evidence" value="ECO:0007669"/>
    <property type="project" value="UniProtKB-EC"/>
</dbReference>
<dbReference type="Pfam" id="PF22617">
    <property type="entry name" value="HCS_D2"/>
    <property type="match status" value="1"/>
</dbReference>
<evidence type="ECO:0000256" key="2">
    <source>
        <dbReference type="ARBA" id="ARBA00009396"/>
    </source>
</evidence>
<dbReference type="GO" id="GO:0003700">
    <property type="term" value="F:DNA-binding transcription factor activity"/>
    <property type="evidence" value="ECO:0007669"/>
    <property type="project" value="InterPro"/>
</dbReference>
<dbReference type="AlphaFoldDB" id="X0QNV3"/>
<evidence type="ECO:0000313" key="13">
    <source>
        <dbReference type="Proteomes" id="UP000051236"/>
    </source>
</evidence>
<dbReference type="Proteomes" id="UP000051236">
    <property type="component" value="Unassembled WGS sequence"/>
</dbReference>
<evidence type="ECO:0000256" key="9">
    <source>
        <dbReference type="RuleBase" id="RU003523"/>
    </source>
</evidence>